<dbReference type="FunFam" id="1.20.81.30:FF:000001">
    <property type="entry name" value="Type II secretion system protein F"/>
    <property type="match status" value="2"/>
</dbReference>
<evidence type="ECO:0000256" key="6">
    <source>
        <dbReference type="ARBA" id="ARBA00022989"/>
    </source>
</evidence>
<dbReference type="PANTHER" id="PTHR30012">
    <property type="entry name" value="GENERAL SECRETION PATHWAY PROTEIN"/>
    <property type="match status" value="1"/>
</dbReference>
<dbReference type="GO" id="GO:0005886">
    <property type="term" value="C:plasma membrane"/>
    <property type="evidence" value="ECO:0007669"/>
    <property type="project" value="UniProtKB-SubCell"/>
</dbReference>
<evidence type="ECO:0000256" key="2">
    <source>
        <dbReference type="ARBA" id="ARBA00005745"/>
    </source>
</evidence>
<keyword evidence="7 9" id="KW-0472">Membrane</keyword>
<keyword evidence="3" id="KW-1003">Cell membrane</keyword>
<evidence type="ECO:0000256" key="1">
    <source>
        <dbReference type="ARBA" id="ARBA00004429"/>
    </source>
</evidence>
<evidence type="ECO:0000256" key="9">
    <source>
        <dbReference type="SAM" id="Phobius"/>
    </source>
</evidence>
<dbReference type="Gene3D" id="1.20.81.30">
    <property type="entry name" value="Type II secretion system (T2SS), domain F"/>
    <property type="match status" value="2"/>
</dbReference>
<gene>
    <name evidence="11" type="ORF">SAMN05421644_10717</name>
</gene>
<dbReference type="InterPro" id="IPR042094">
    <property type="entry name" value="T2SS_GspF_sf"/>
</dbReference>
<proteinExistence type="inferred from homology"/>
<name>A0A1H3CUJ5_ALLWA</name>
<dbReference type="Pfam" id="PF00482">
    <property type="entry name" value="T2SSF"/>
    <property type="match status" value="2"/>
</dbReference>
<sequence>MALAANTKLKPASKSQPKTDESKVFLWEGTDRRGSKLKGELRALNPNVVRADLRRQGVNVNKIKAKPKPLLGSGKKKITSQDLSIFTRQLATMMAAGVPLVQAFDIVGRGHENPAMQDIILAIKQDIESGTAMSVAMAKHPLYFDDLVCSLVAAGEQAGVLDALLDKIATYKEKTESIKGKIKKALFYPAAVIVVAIVVTVVILLFVIPQFKDLFTSFGADLPAFTLMVIGLSDMIREWWWALLAGLGAVSYIFGQTFKRSRAFREMIDRASLKIAIIGPILNKAAIARFARTLSTMFAAGVPLVEALLSVSGATGNIVYQDAVLKMREDIATGQSLQLAMRQRELFPHIVIQMTAIGEESGALDHMLAKVADFYEEQVDNAVDALSSLLEPMIMVVIGGLVGSLIVAMYLPIFKLASVV</sequence>
<evidence type="ECO:0000256" key="8">
    <source>
        <dbReference type="SAM" id="MobiDB-lite"/>
    </source>
</evidence>
<accession>A0A1H3CUJ5</accession>
<feature type="transmembrane region" description="Helical" evidence="9">
    <location>
        <begin position="186"/>
        <end position="207"/>
    </location>
</feature>
<evidence type="ECO:0000256" key="5">
    <source>
        <dbReference type="ARBA" id="ARBA00022692"/>
    </source>
</evidence>
<dbReference type="PANTHER" id="PTHR30012:SF7">
    <property type="entry name" value="PROTEIN TRANSPORT PROTEIN HOFC HOMOLOG"/>
    <property type="match status" value="1"/>
</dbReference>
<dbReference type="OrthoDB" id="9805682at2"/>
<organism evidence="11 12">
    <name type="scientific">Allochromatium warmingii</name>
    <name type="common">Chromatium warmingii</name>
    <dbReference type="NCBI Taxonomy" id="61595"/>
    <lineage>
        <taxon>Bacteria</taxon>
        <taxon>Pseudomonadati</taxon>
        <taxon>Pseudomonadota</taxon>
        <taxon>Gammaproteobacteria</taxon>
        <taxon>Chromatiales</taxon>
        <taxon>Chromatiaceae</taxon>
        <taxon>Allochromatium</taxon>
    </lineage>
</organism>
<dbReference type="Proteomes" id="UP000198672">
    <property type="component" value="Unassembled WGS sequence"/>
</dbReference>
<feature type="transmembrane region" description="Helical" evidence="9">
    <location>
        <begin position="394"/>
        <end position="414"/>
    </location>
</feature>
<feature type="region of interest" description="Disordered" evidence="8">
    <location>
        <begin position="1"/>
        <end position="21"/>
    </location>
</feature>
<evidence type="ECO:0000256" key="3">
    <source>
        <dbReference type="ARBA" id="ARBA00022475"/>
    </source>
</evidence>
<dbReference type="AlphaFoldDB" id="A0A1H3CUJ5"/>
<keyword evidence="5 9" id="KW-0812">Transmembrane</keyword>
<dbReference type="EMBL" id="FNOW01000007">
    <property type="protein sequence ID" value="SDX57817.1"/>
    <property type="molecule type" value="Genomic_DNA"/>
</dbReference>
<dbReference type="STRING" id="61595.SAMN05421644_10717"/>
<comment type="subcellular location">
    <subcellularLocation>
        <location evidence="1">Cell inner membrane</location>
        <topology evidence="1">Multi-pass membrane protein</topology>
    </subcellularLocation>
</comment>
<keyword evidence="12" id="KW-1185">Reference proteome</keyword>
<protein>
    <submittedName>
        <fullName evidence="11">Type IV pilus assembly protein PilC</fullName>
    </submittedName>
</protein>
<keyword evidence="4" id="KW-0997">Cell inner membrane</keyword>
<evidence type="ECO:0000256" key="7">
    <source>
        <dbReference type="ARBA" id="ARBA00023136"/>
    </source>
</evidence>
<dbReference type="RefSeq" id="WP_091332444.1">
    <property type="nucleotide sequence ID" value="NZ_FNOW01000007.1"/>
</dbReference>
<reference evidence="12" key="1">
    <citation type="submission" date="2016-10" db="EMBL/GenBank/DDBJ databases">
        <authorList>
            <person name="Varghese N."/>
            <person name="Submissions S."/>
        </authorList>
    </citation>
    <scope>NUCLEOTIDE SEQUENCE [LARGE SCALE GENOMIC DNA]</scope>
    <source>
        <strain evidence="12">DSM 173</strain>
    </source>
</reference>
<comment type="similarity">
    <text evidence="2">Belongs to the GSP F family.</text>
</comment>
<feature type="domain" description="Type II secretion system protein GspF" evidence="10">
    <location>
        <begin position="86"/>
        <end position="209"/>
    </location>
</feature>
<dbReference type="InterPro" id="IPR018076">
    <property type="entry name" value="T2SS_GspF_dom"/>
</dbReference>
<dbReference type="InterPro" id="IPR003004">
    <property type="entry name" value="GspF/PilC"/>
</dbReference>
<feature type="transmembrane region" description="Helical" evidence="9">
    <location>
        <begin position="239"/>
        <end position="258"/>
    </location>
</feature>
<keyword evidence="6 9" id="KW-1133">Transmembrane helix</keyword>
<dbReference type="PRINTS" id="PR00812">
    <property type="entry name" value="BCTERIALGSPF"/>
</dbReference>
<dbReference type="GO" id="GO:0015628">
    <property type="term" value="P:protein secretion by the type II secretion system"/>
    <property type="evidence" value="ECO:0007669"/>
    <property type="project" value="TreeGrafter"/>
</dbReference>
<evidence type="ECO:0000256" key="4">
    <source>
        <dbReference type="ARBA" id="ARBA00022519"/>
    </source>
</evidence>
<evidence type="ECO:0000313" key="12">
    <source>
        <dbReference type="Proteomes" id="UP000198672"/>
    </source>
</evidence>
<evidence type="ECO:0000259" key="10">
    <source>
        <dbReference type="Pfam" id="PF00482"/>
    </source>
</evidence>
<feature type="domain" description="Type II secretion system protein GspF" evidence="10">
    <location>
        <begin position="290"/>
        <end position="412"/>
    </location>
</feature>
<evidence type="ECO:0000313" key="11">
    <source>
        <dbReference type="EMBL" id="SDX57817.1"/>
    </source>
</evidence>